<feature type="region of interest" description="Disordered" evidence="2">
    <location>
        <begin position="240"/>
        <end position="264"/>
    </location>
</feature>
<sequence>MTTQMGPRNQTIPQPDKPFFDYAVQYITATDPWFCEEVGRWTALGLCQPLPPGEVGVASAAGGYRPLPQDVPCYVGNGGMWRLMSALTEQAAEQYAGALEHVSGFPDDRRAVVGLARRGQDGGWDLQLKGGQWLGPFDYVVGGFAQHCLTEPFLRRGGAACDKMLRCLRHIKYSQLFPVQVVFDGVPAPAGFTAAHIRGEHALSFACNNSKKPRANGAWGTAGAQHWTLMSTAAFAEAEFSGGGKGKGKGKGEGKGESQRVREPQTKTYGIYVAKLPENTEDSELKSEFGQFGTIVDVRNRPVKKIAFIDFSTEDAQQKAIQAAENKELVIRSQAVVVQKKDGNLSAGKGDESPSGKGGKGKGGRGKGKGDGDYSFGTAEGEKEAAGGKGSGKGKGKGKGRGRGTSEWSTAKA</sequence>
<accession>A0A7S4GBP7</accession>
<evidence type="ECO:0000256" key="2">
    <source>
        <dbReference type="SAM" id="MobiDB-lite"/>
    </source>
</evidence>
<evidence type="ECO:0000313" key="4">
    <source>
        <dbReference type="EMBL" id="CAE0831732.1"/>
    </source>
</evidence>
<dbReference type="PROSITE" id="PS50102">
    <property type="entry name" value="RRM"/>
    <property type="match status" value="1"/>
</dbReference>
<keyword evidence="1" id="KW-0694">RNA-binding</keyword>
<dbReference type="PANTHER" id="PTHR16128:SF8">
    <property type="entry name" value="EXPRESSED PROTEIN"/>
    <property type="match status" value="1"/>
</dbReference>
<feature type="compositionally biased region" description="Basic residues" evidence="2">
    <location>
        <begin position="392"/>
        <end position="402"/>
    </location>
</feature>
<dbReference type="CDD" id="cd00590">
    <property type="entry name" value="RRM_SF"/>
    <property type="match status" value="1"/>
</dbReference>
<dbReference type="Pfam" id="PF00076">
    <property type="entry name" value="RRM_1"/>
    <property type="match status" value="1"/>
</dbReference>
<dbReference type="AlphaFoldDB" id="A0A7S4GBP7"/>
<dbReference type="GO" id="GO:0003723">
    <property type="term" value="F:RNA binding"/>
    <property type="evidence" value="ECO:0007669"/>
    <property type="project" value="UniProtKB-UniRule"/>
</dbReference>
<feature type="compositionally biased region" description="Basic and acidic residues" evidence="2">
    <location>
        <begin position="250"/>
        <end position="264"/>
    </location>
</feature>
<feature type="domain" description="RRM" evidence="3">
    <location>
        <begin position="269"/>
        <end position="343"/>
    </location>
</feature>
<dbReference type="Gene3D" id="3.30.70.330">
    <property type="match status" value="1"/>
</dbReference>
<proteinExistence type="predicted"/>
<dbReference type="InterPro" id="IPR036188">
    <property type="entry name" value="FAD/NAD-bd_sf"/>
</dbReference>
<dbReference type="Gene3D" id="3.50.50.60">
    <property type="entry name" value="FAD/NAD(P)-binding domain"/>
    <property type="match status" value="1"/>
</dbReference>
<dbReference type="Gene3D" id="3.90.660.10">
    <property type="match status" value="1"/>
</dbReference>
<dbReference type="InterPro" id="IPR012677">
    <property type="entry name" value="Nucleotide-bd_a/b_plait_sf"/>
</dbReference>
<dbReference type="InterPro" id="IPR000504">
    <property type="entry name" value="RRM_dom"/>
</dbReference>
<reference evidence="4" key="1">
    <citation type="submission" date="2021-01" db="EMBL/GenBank/DDBJ databases">
        <authorList>
            <person name="Corre E."/>
            <person name="Pelletier E."/>
            <person name="Niang G."/>
            <person name="Scheremetjew M."/>
            <person name="Finn R."/>
            <person name="Kale V."/>
            <person name="Holt S."/>
            <person name="Cochrane G."/>
            <person name="Meng A."/>
            <person name="Brown T."/>
            <person name="Cohen L."/>
        </authorList>
    </citation>
    <scope>NUCLEOTIDE SEQUENCE</scope>
    <source>
        <strain evidence="4">CCMP1594</strain>
    </source>
</reference>
<organism evidence="4">
    <name type="scientific">Eutreptiella gymnastica</name>
    <dbReference type="NCBI Taxonomy" id="73025"/>
    <lineage>
        <taxon>Eukaryota</taxon>
        <taxon>Discoba</taxon>
        <taxon>Euglenozoa</taxon>
        <taxon>Euglenida</taxon>
        <taxon>Spirocuta</taxon>
        <taxon>Euglenophyceae</taxon>
        <taxon>Eutreptiales</taxon>
        <taxon>Eutreptiaceae</taxon>
        <taxon>Eutreptiella</taxon>
    </lineage>
</organism>
<feature type="compositionally biased region" description="Basic and acidic residues" evidence="2">
    <location>
        <begin position="342"/>
        <end position="354"/>
    </location>
</feature>
<gene>
    <name evidence="4" type="ORF">EGYM00163_LOCUS43014</name>
</gene>
<feature type="region of interest" description="Disordered" evidence="2">
    <location>
        <begin position="342"/>
        <end position="413"/>
    </location>
</feature>
<dbReference type="PANTHER" id="PTHR16128">
    <property type="entry name" value="FAD/NAD(P)-BINDING OXIDOREDUCTASE FAMILY PROTEIN"/>
    <property type="match status" value="1"/>
</dbReference>
<protein>
    <recommendedName>
        <fullName evidence="3">RRM domain-containing protein</fullName>
    </recommendedName>
</protein>
<dbReference type="InterPro" id="IPR035979">
    <property type="entry name" value="RBD_domain_sf"/>
</dbReference>
<name>A0A7S4GBP7_9EUGL</name>
<dbReference type="SUPFAM" id="SSF54928">
    <property type="entry name" value="RNA-binding domain, RBD"/>
    <property type="match status" value="1"/>
</dbReference>
<evidence type="ECO:0000256" key="1">
    <source>
        <dbReference type="PROSITE-ProRule" id="PRU00176"/>
    </source>
</evidence>
<evidence type="ECO:0000259" key="3">
    <source>
        <dbReference type="PROSITE" id="PS50102"/>
    </source>
</evidence>
<dbReference type="SMART" id="SM00360">
    <property type="entry name" value="RRM"/>
    <property type="match status" value="1"/>
</dbReference>
<dbReference type="EMBL" id="HBJA01125028">
    <property type="protein sequence ID" value="CAE0831732.1"/>
    <property type="molecule type" value="Transcribed_RNA"/>
</dbReference>